<sequence length="227" mass="25930">MIQIYSYFEAKHYESSETNDLEIAFNAQLLIKYCQETKFVAFREFSVQDVQVLEAEGIKVSLNDLELEVGGPVPVKGFVEDVEKLEGRDEEEILESFGTTGYEEPDRASPTAPSTRTTAAQKVKQTLRSTSENYILEATIDHYCRTRVNSKRDEVSGEYRAQGLEEIHKDRNLTNKTVQQRIKDDRKTTQSDLAKVLGNDEAAAEFSLKVDRFLTRAWVNIGWFSLK</sequence>
<evidence type="ECO:0000313" key="2">
    <source>
        <dbReference type="EMBL" id="CAG8975861.1"/>
    </source>
</evidence>
<gene>
    <name evidence="2" type="ORF">HYALB_00010257</name>
</gene>
<dbReference type="EMBL" id="CAJVRM010000153">
    <property type="protein sequence ID" value="CAG8975861.1"/>
    <property type="molecule type" value="Genomic_DNA"/>
</dbReference>
<organism evidence="2 3">
    <name type="scientific">Hymenoscyphus albidus</name>
    <dbReference type="NCBI Taxonomy" id="595503"/>
    <lineage>
        <taxon>Eukaryota</taxon>
        <taxon>Fungi</taxon>
        <taxon>Dikarya</taxon>
        <taxon>Ascomycota</taxon>
        <taxon>Pezizomycotina</taxon>
        <taxon>Leotiomycetes</taxon>
        <taxon>Helotiales</taxon>
        <taxon>Helotiaceae</taxon>
        <taxon>Hymenoscyphus</taxon>
    </lineage>
</organism>
<keyword evidence="3" id="KW-1185">Reference proteome</keyword>
<comment type="caution">
    <text evidence="2">The sequence shown here is derived from an EMBL/GenBank/DDBJ whole genome shotgun (WGS) entry which is preliminary data.</text>
</comment>
<dbReference type="Proteomes" id="UP000701801">
    <property type="component" value="Unassembled WGS sequence"/>
</dbReference>
<proteinExistence type="predicted"/>
<feature type="compositionally biased region" description="Low complexity" evidence="1">
    <location>
        <begin position="108"/>
        <end position="117"/>
    </location>
</feature>
<evidence type="ECO:0000313" key="3">
    <source>
        <dbReference type="Proteomes" id="UP000701801"/>
    </source>
</evidence>
<name>A0A9N9LQS1_9HELO</name>
<evidence type="ECO:0000256" key="1">
    <source>
        <dbReference type="SAM" id="MobiDB-lite"/>
    </source>
</evidence>
<reference evidence="2" key="1">
    <citation type="submission" date="2021-07" db="EMBL/GenBank/DDBJ databases">
        <authorList>
            <person name="Durling M."/>
        </authorList>
    </citation>
    <scope>NUCLEOTIDE SEQUENCE</scope>
</reference>
<dbReference type="AlphaFoldDB" id="A0A9N9LQS1"/>
<accession>A0A9N9LQS1</accession>
<feature type="region of interest" description="Disordered" evidence="1">
    <location>
        <begin position="98"/>
        <end position="117"/>
    </location>
</feature>
<protein>
    <submittedName>
        <fullName evidence="2">Uncharacterized protein</fullName>
    </submittedName>
</protein>